<dbReference type="InterPro" id="IPR018274">
    <property type="entry name" value="PEP_util_AS"/>
</dbReference>
<comment type="similarity">
    <text evidence="3 12">Belongs to the PEP-utilizing enzyme family.</text>
</comment>
<dbReference type="PROSITE" id="PS00742">
    <property type="entry name" value="PEP_ENZYMES_2"/>
    <property type="match status" value="1"/>
</dbReference>
<feature type="binding site" evidence="14">
    <location>
        <position position="574"/>
    </location>
    <ligand>
        <name>substrate</name>
    </ligand>
</feature>
<evidence type="ECO:0000256" key="5">
    <source>
        <dbReference type="ARBA" id="ARBA00020138"/>
    </source>
</evidence>
<dbReference type="NCBIfam" id="NF004531">
    <property type="entry name" value="PRK05878.1"/>
    <property type="match status" value="1"/>
</dbReference>
<reference evidence="19 20" key="1">
    <citation type="submission" date="2020-08" db="EMBL/GenBank/DDBJ databases">
        <title>Genomic Encyclopedia of Type Strains, Phase IV (KMG-IV): sequencing the most valuable type-strain genomes for metagenomic binning, comparative biology and taxonomic classification.</title>
        <authorList>
            <person name="Goeker M."/>
        </authorList>
    </citation>
    <scope>NUCLEOTIDE SEQUENCE [LARGE SCALE GENOMIC DNA]</scope>
    <source>
        <strain evidence="19 20">DSM 7465</strain>
    </source>
</reference>
<keyword evidence="19" id="KW-0670">Pyruvate</keyword>
<dbReference type="Gene3D" id="3.30.470.20">
    <property type="entry name" value="ATP-grasp fold, B domain"/>
    <property type="match status" value="1"/>
</dbReference>
<feature type="binding site" evidence="15">
    <location>
        <position position="782"/>
    </location>
    <ligand>
        <name>Mg(2+)</name>
        <dbReference type="ChEBI" id="CHEBI:18420"/>
    </ligand>
</feature>
<gene>
    <name evidence="19" type="ORF">HNQ99_001850</name>
</gene>
<comment type="cofactor">
    <cofactor evidence="1 12 15">
        <name>Mg(2+)</name>
        <dbReference type="ChEBI" id="CHEBI:18420"/>
    </cofactor>
</comment>
<dbReference type="InterPro" id="IPR013815">
    <property type="entry name" value="ATP_grasp_subdomain_1"/>
</dbReference>
<dbReference type="Pfam" id="PF02896">
    <property type="entry name" value="PEP-utilizers_C"/>
    <property type="match status" value="1"/>
</dbReference>
<dbReference type="InterPro" id="IPR010121">
    <property type="entry name" value="Pyruvate_phosphate_dikinase"/>
</dbReference>
<feature type="binding site" evidence="14">
    <location>
        <position position="630"/>
    </location>
    <ligand>
        <name>substrate</name>
    </ligand>
</feature>
<keyword evidence="9 19" id="KW-0418">Kinase</keyword>
<dbReference type="PANTHER" id="PTHR22931:SF9">
    <property type="entry name" value="PYRUVATE, PHOSPHATE DIKINASE 1, CHLOROPLASTIC"/>
    <property type="match status" value="1"/>
</dbReference>
<evidence type="ECO:0000256" key="1">
    <source>
        <dbReference type="ARBA" id="ARBA00001946"/>
    </source>
</evidence>
<dbReference type="NCBIfam" id="TIGR01828">
    <property type="entry name" value="pyru_phos_dikin"/>
    <property type="match status" value="1"/>
</dbReference>
<evidence type="ECO:0000259" key="18">
    <source>
        <dbReference type="Pfam" id="PF02896"/>
    </source>
</evidence>
<evidence type="ECO:0000256" key="6">
    <source>
        <dbReference type="ARBA" id="ARBA00022679"/>
    </source>
</evidence>
<dbReference type="GO" id="GO:0050242">
    <property type="term" value="F:pyruvate, phosphate dikinase activity"/>
    <property type="evidence" value="ECO:0007669"/>
    <property type="project" value="UniProtKB-UniRule"/>
</dbReference>
<evidence type="ECO:0000256" key="11">
    <source>
        <dbReference type="ARBA" id="ARBA00022842"/>
    </source>
</evidence>
<dbReference type="Pfam" id="PF00391">
    <property type="entry name" value="PEP-utilizers"/>
    <property type="match status" value="1"/>
</dbReference>
<dbReference type="Gene3D" id="1.10.189.10">
    <property type="entry name" value="Pyruvate Phosphate Dikinase, domain 2"/>
    <property type="match status" value="1"/>
</dbReference>
<dbReference type="InterPro" id="IPR002192">
    <property type="entry name" value="PPDK_AMP/ATP-bd"/>
</dbReference>
<sequence>MTKYVYRFGGDVSDGGNGDKNLLGGKGANLDGMASIGLPVPPGFTITTEMCTRYYEDGETYPDSLHEEVRNGIAHIEGVTGKRFGDPTDPLLVSVRSGARVSMPGMMDTVLNLGLNDVTVQGLASASGDERFAWDSYRRFIQMYSDVVLGLDHGAFEEALEIAKENNGFTLDTEMGAEHWKALVSEYKAIVADQWDKPFPQDVNDQLWGAISAVFGSWQADRAKVYRRLNNIPGDWGTAVNVQAMVFGNMGDTSATGVAFTRDPATGENCYYGEFLINAQGEDVVAGIRTPQYLTKEARERAGAKALSMEEAMPETYIELAKVFHILETHYRDMQDIEFTVQQGKLWMLQTRSGKRTAKAALKIAVDMANEELISEEEAIARVDPAALDQLLHPTLDPNAPRDVLTKGLPASPGAASGIIVFDADAAERRAELGESVILVRIETSPEDIHGMHAAKGILTARGGMTSHAAVVARGMGRPCVSGAGGLSIDARSGVLNVGGRRLVEGDTITIDGSTGEVMAGEVPTVQPELAGDFGTLMVWADKVRRLKIRANAETPLDCRTAREFGAEGVGLCRTEHMFFDAARITAVRQMILADTEKGRREALAKLLPEQRSDFTEIFRVMAGLPVTIRLLDPPLHEFLPHGEAEFAEVAEAAGVGVEALKRRAAELHEFNPMLGHRGCRLGVTYPEIYEMQARAIFEAAIDVAIESGEAPIPEVMIPLVATRKELELMKAVVDKAAEAVFAEKGRKVEYLVGTMIELPRAALKAGEIAEVGEFFSFGTNDLTQTTIGISRDDAGRFLTQYVDKGIFPRDPFVSLDIEGVGQLIELAAERGRATRSGIKLGICGEHGGDPASIAFCEAIELDYVSASPYRVPIARLAAAQAALKARG</sequence>
<evidence type="ECO:0000256" key="7">
    <source>
        <dbReference type="ARBA" id="ARBA00022723"/>
    </source>
</evidence>
<dbReference type="InterPro" id="IPR040442">
    <property type="entry name" value="Pyrv_kinase-like_dom_sf"/>
</dbReference>
<dbReference type="InterPro" id="IPR000121">
    <property type="entry name" value="PEP_util_C"/>
</dbReference>
<comment type="catalytic activity">
    <reaction evidence="12">
        <text>pyruvate + phosphate + ATP = phosphoenolpyruvate + AMP + diphosphate + H(+)</text>
        <dbReference type="Rhea" id="RHEA:10756"/>
        <dbReference type="ChEBI" id="CHEBI:15361"/>
        <dbReference type="ChEBI" id="CHEBI:15378"/>
        <dbReference type="ChEBI" id="CHEBI:30616"/>
        <dbReference type="ChEBI" id="CHEBI:33019"/>
        <dbReference type="ChEBI" id="CHEBI:43474"/>
        <dbReference type="ChEBI" id="CHEBI:58702"/>
        <dbReference type="ChEBI" id="CHEBI:456215"/>
        <dbReference type="EC" id="2.7.9.1"/>
    </reaction>
</comment>
<dbReference type="PANTHER" id="PTHR22931">
    <property type="entry name" value="PHOSPHOENOLPYRUVATE DIKINASE-RELATED"/>
    <property type="match status" value="1"/>
</dbReference>
<dbReference type="Pfam" id="PF01326">
    <property type="entry name" value="PPDK_N"/>
    <property type="match status" value="2"/>
</dbReference>
<feature type="binding site" evidence="14">
    <location>
        <position position="781"/>
    </location>
    <ligand>
        <name>substrate</name>
    </ligand>
</feature>
<dbReference type="InterPro" id="IPR015813">
    <property type="entry name" value="Pyrv/PenolPyrv_kinase-like_dom"/>
</dbReference>
<dbReference type="PROSITE" id="PS00370">
    <property type="entry name" value="PEP_ENZYMES_PHOS_SITE"/>
    <property type="match status" value="1"/>
</dbReference>
<dbReference type="GO" id="GO:0046872">
    <property type="term" value="F:metal ion binding"/>
    <property type="evidence" value="ECO:0007669"/>
    <property type="project" value="UniProtKB-UniRule"/>
</dbReference>
<keyword evidence="8" id="KW-0547">Nucleotide-binding</keyword>
<organism evidence="19 20">
    <name type="scientific">Rhizorhapis suberifaciens</name>
    <name type="common">corky root of lettuce</name>
    <dbReference type="NCBI Taxonomy" id="13656"/>
    <lineage>
        <taxon>Bacteria</taxon>
        <taxon>Pseudomonadati</taxon>
        <taxon>Pseudomonadota</taxon>
        <taxon>Alphaproteobacteria</taxon>
        <taxon>Sphingomonadales</taxon>
        <taxon>Sphingomonadaceae</taxon>
        <taxon>Rhizorhapis</taxon>
    </lineage>
</organism>
<evidence type="ECO:0000256" key="14">
    <source>
        <dbReference type="PIRSR" id="PIRSR000853-2"/>
    </source>
</evidence>
<accession>A0A840HV36</accession>
<proteinExistence type="inferred from homology"/>
<evidence type="ECO:0000259" key="16">
    <source>
        <dbReference type="Pfam" id="PF00391"/>
    </source>
</evidence>
<dbReference type="EMBL" id="JACHOV010000006">
    <property type="protein sequence ID" value="MBB4641541.1"/>
    <property type="molecule type" value="Genomic_DNA"/>
</dbReference>
<feature type="binding site" evidence="14">
    <location>
        <position position="780"/>
    </location>
    <ligand>
        <name>substrate</name>
    </ligand>
</feature>
<dbReference type="SUPFAM" id="SSF52009">
    <property type="entry name" value="Phosphohistidine domain"/>
    <property type="match status" value="1"/>
</dbReference>
<evidence type="ECO:0000313" key="20">
    <source>
        <dbReference type="Proteomes" id="UP000575068"/>
    </source>
</evidence>
<feature type="domain" description="PEP-utilising enzyme mobile" evidence="16">
    <location>
        <begin position="435"/>
        <end position="516"/>
    </location>
</feature>
<keyword evidence="20" id="KW-1185">Reference proteome</keyword>
<dbReference type="SUPFAM" id="SSF51621">
    <property type="entry name" value="Phosphoenolpyruvate/pyruvate domain"/>
    <property type="match status" value="1"/>
</dbReference>
<dbReference type="EC" id="2.7.9.1" evidence="4 12"/>
<dbReference type="InterPro" id="IPR023151">
    <property type="entry name" value="PEP_util_CS"/>
</dbReference>
<evidence type="ECO:0000256" key="9">
    <source>
        <dbReference type="ARBA" id="ARBA00022777"/>
    </source>
</evidence>
<evidence type="ECO:0000256" key="8">
    <source>
        <dbReference type="ARBA" id="ARBA00022741"/>
    </source>
</evidence>
<feature type="binding site" evidence="14">
    <location>
        <position position="779"/>
    </location>
    <ligand>
        <name>substrate</name>
    </ligand>
</feature>
<feature type="domain" description="Pyruvate phosphate dikinase AMP/ATP-binding" evidence="17">
    <location>
        <begin position="317"/>
        <end position="371"/>
    </location>
</feature>
<dbReference type="Gene3D" id="3.20.20.60">
    <property type="entry name" value="Phosphoenolpyruvate-binding domains"/>
    <property type="match status" value="1"/>
</dbReference>
<dbReference type="InterPro" id="IPR008279">
    <property type="entry name" value="PEP-util_enz_mobile_dom"/>
</dbReference>
<dbReference type="RefSeq" id="WP_184475348.1">
    <property type="nucleotide sequence ID" value="NZ_JACHOV010000006.1"/>
</dbReference>
<protein>
    <recommendedName>
        <fullName evidence="5 12">Pyruvate, phosphate dikinase</fullName>
        <ecNumber evidence="4 12">2.7.9.1</ecNumber>
    </recommendedName>
</protein>
<keyword evidence="7 15" id="KW-0479">Metal-binding</keyword>
<evidence type="ECO:0000256" key="3">
    <source>
        <dbReference type="ARBA" id="ARBA00007837"/>
    </source>
</evidence>
<dbReference type="SUPFAM" id="SSF56059">
    <property type="entry name" value="Glutathione synthetase ATP-binding domain-like"/>
    <property type="match status" value="1"/>
</dbReference>
<feature type="domain" description="Pyruvate phosphate dikinase AMP/ATP-binding" evidence="17">
    <location>
        <begin position="64"/>
        <end position="302"/>
    </location>
</feature>
<evidence type="ECO:0000256" key="4">
    <source>
        <dbReference type="ARBA" id="ARBA00011994"/>
    </source>
</evidence>
<evidence type="ECO:0000256" key="12">
    <source>
        <dbReference type="PIRNR" id="PIRNR000853"/>
    </source>
</evidence>
<keyword evidence="11 15" id="KW-0460">Magnesium</keyword>
<dbReference type="InterPro" id="IPR036637">
    <property type="entry name" value="Phosphohistidine_dom_sf"/>
</dbReference>
<feature type="binding site" evidence="15">
    <location>
        <position position="758"/>
    </location>
    <ligand>
        <name>Mg(2+)</name>
        <dbReference type="ChEBI" id="CHEBI:18420"/>
    </ligand>
</feature>
<evidence type="ECO:0000259" key="17">
    <source>
        <dbReference type="Pfam" id="PF01326"/>
    </source>
</evidence>
<keyword evidence="10" id="KW-0067">ATP-binding</keyword>
<evidence type="ECO:0000313" key="19">
    <source>
        <dbReference type="EMBL" id="MBB4641541.1"/>
    </source>
</evidence>
<name>A0A840HV36_9SPHN</name>
<dbReference type="GO" id="GO:0005524">
    <property type="term" value="F:ATP binding"/>
    <property type="evidence" value="ECO:0007669"/>
    <property type="project" value="UniProtKB-UniRule"/>
</dbReference>
<feature type="active site" description="Tele-phosphohistidine intermediate" evidence="13">
    <location>
        <position position="468"/>
    </location>
</feature>
<feature type="domain" description="PEP-utilising enzyme C-terminal" evidence="18">
    <location>
        <begin position="531"/>
        <end position="882"/>
    </location>
</feature>
<feature type="active site" description="Proton donor" evidence="13">
    <location>
        <position position="844"/>
    </location>
</feature>
<dbReference type="Gene3D" id="1.20.80.30">
    <property type="match status" value="1"/>
</dbReference>
<dbReference type="PIRSF" id="PIRSF000853">
    <property type="entry name" value="PPDK"/>
    <property type="match status" value="1"/>
</dbReference>
<comment type="caution">
    <text evidence="19">The sequence shown here is derived from an EMBL/GenBank/DDBJ whole genome shotgun (WGS) entry which is preliminary data.</text>
</comment>
<dbReference type="Proteomes" id="UP000575068">
    <property type="component" value="Unassembled WGS sequence"/>
</dbReference>
<evidence type="ECO:0000256" key="10">
    <source>
        <dbReference type="ARBA" id="ARBA00022840"/>
    </source>
</evidence>
<comment type="function">
    <text evidence="2">Catalyzes the reversible phosphorylation of pyruvate and phosphate.</text>
</comment>
<keyword evidence="6 19" id="KW-0808">Transferase</keyword>
<evidence type="ECO:0000256" key="13">
    <source>
        <dbReference type="PIRSR" id="PIRSR000853-1"/>
    </source>
</evidence>
<evidence type="ECO:0000256" key="2">
    <source>
        <dbReference type="ARBA" id="ARBA00003144"/>
    </source>
</evidence>
<dbReference type="GO" id="GO:0016301">
    <property type="term" value="F:kinase activity"/>
    <property type="evidence" value="ECO:0007669"/>
    <property type="project" value="UniProtKB-UniRule"/>
</dbReference>
<dbReference type="AlphaFoldDB" id="A0A840HV36"/>
<feature type="binding site" evidence="14">
    <location>
        <position position="782"/>
    </location>
    <ligand>
        <name>substrate</name>
    </ligand>
</feature>
<evidence type="ECO:0000256" key="15">
    <source>
        <dbReference type="PIRSR" id="PIRSR000853-3"/>
    </source>
</evidence>
<dbReference type="Gene3D" id="3.50.30.10">
    <property type="entry name" value="Phosphohistidine domain"/>
    <property type="match status" value="1"/>
</dbReference>
<feature type="binding site" evidence="14">
    <location>
        <position position="758"/>
    </location>
    <ligand>
        <name>substrate</name>
    </ligand>
</feature>
<dbReference type="Gene3D" id="3.30.1490.20">
    <property type="entry name" value="ATP-grasp fold, A domain"/>
    <property type="match status" value="1"/>
</dbReference>